<dbReference type="PANTHER" id="PTHR30038">
    <property type="entry name" value="ALDEHYDE FERREDOXIN OXIDOREDUCTASE"/>
    <property type="match status" value="1"/>
</dbReference>
<dbReference type="Pfam" id="PF01314">
    <property type="entry name" value="AFOR_C"/>
    <property type="match status" value="1"/>
</dbReference>
<dbReference type="EMBL" id="BART01024894">
    <property type="protein sequence ID" value="GAG94207.1"/>
    <property type="molecule type" value="Genomic_DNA"/>
</dbReference>
<sequence length="283" mass="30710">DDLIPHLQFEYGTAGAVKMVQDNGQLVTRNFLTGVIDGWEDMPGTPGYKRFFEGKQGCFHCPTQCKHLIKPATRGKVGLEGIYGGPEFDTAVALGSDCGIDDTFTVLKASELCNKYGLDPTSLGGTIAFTMECLEKGLIKKEDTGGLDLTFGNADALLKVIELIVYRREAGEVLAEGSFRAAQKWGKESLPFAMQSKGKELAMHDPRAKAALGLGYAVSPIGPDFAVIEHDSDFDGSAPQKFIDEAGPIGIYARLPAEDLSEKKVRMLYNLQLYWSSLEVICG</sequence>
<dbReference type="GO" id="GO:0016625">
    <property type="term" value="F:oxidoreductase activity, acting on the aldehyde or oxo group of donors, iron-sulfur protein as acceptor"/>
    <property type="evidence" value="ECO:0007669"/>
    <property type="project" value="InterPro"/>
</dbReference>
<dbReference type="AlphaFoldDB" id="X1CMJ8"/>
<dbReference type="InterPro" id="IPR036021">
    <property type="entry name" value="Tungsten_al_ferr_oxy-like_C"/>
</dbReference>
<evidence type="ECO:0000259" key="1">
    <source>
        <dbReference type="Pfam" id="PF01314"/>
    </source>
</evidence>
<feature type="non-terminal residue" evidence="2">
    <location>
        <position position="283"/>
    </location>
</feature>
<dbReference type="SUPFAM" id="SSF48310">
    <property type="entry name" value="Aldehyde ferredoxin oxidoreductase, C-terminal domains"/>
    <property type="match status" value="1"/>
</dbReference>
<comment type="caution">
    <text evidence="2">The sequence shown here is derived from an EMBL/GenBank/DDBJ whole genome shotgun (WGS) entry which is preliminary data.</text>
</comment>
<feature type="non-terminal residue" evidence="2">
    <location>
        <position position="1"/>
    </location>
</feature>
<feature type="domain" description="Aldehyde ferredoxin oxidoreductase C-terminal" evidence="1">
    <location>
        <begin position="10"/>
        <end position="276"/>
    </location>
</feature>
<reference evidence="2" key="1">
    <citation type="journal article" date="2014" name="Front. Microbiol.">
        <title>High frequency of phylogenetically diverse reductive dehalogenase-homologous genes in deep subseafloor sedimentary metagenomes.</title>
        <authorList>
            <person name="Kawai M."/>
            <person name="Futagami T."/>
            <person name="Toyoda A."/>
            <person name="Takaki Y."/>
            <person name="Nishi S."/>
            <person name="Hori S."/>
            <person name="Arai W."/>
            <person name="Tsubouchi T."/>
            <person name="Morono Y."/>
            <person name="Uchiyama I."/>
            <person name="Ito T."/>
            <person name="Fujiyama A."/>
            <person name="Inagaki F."/>
            <person name="Takami H."/>
        </authorList>
    </citation>
    <scope>NUCLEOTIDE SEQUENCE</scope>
    <source>
        <strain evidence="2">Expedition CK06-06</strain>
    </source>
</reference>
<evidence type="ECO:0000313" key="2">
    <source>
        <dbReference type="EMBL" id="GAG94207.1"/>
    </source>
</evidence>
<dbReference type="Gene3D" id="1.10.569.10">
    <property type="entry name" value="Aldehyde Ferredoxin Oxidoreductase Protein, subunit A, domain 2"/>
    <property type="match status" value="1"/>
</dbReference>
<dbReference type="InterPro" id="IPR001203">
    <property type="entry name" value="OxRdtase_Ald_Fedxn_C"/>
</dbReference>
<protein>
    <recommendedName>
        <fullName evidence="1">Aldehyde ferredoxin oxidoreductase C-terminal domain-containing protein</fullName>
    </recommendedName>
</protein>
<dbReference type="InterPro" id="IPR051919">
    <property type="entry name" value="W-dependent_AOR"/>
</dbReference>
<proteinExistence type="predicted"/>
<dbReference type="PANTHER" id="PTHR30038:SF0">
    <property type="entry name" value="TUNGSTEN-CONTAINING ALDEHYDE FERREDOXIN OXIDOREDUCTASE"/>
    <property type="match status" value="1"/>
</dbReference>
<name>X1CMJ8_9ZZZZ</name>
<gene>
    <name evidence="2" type="ORF">S01H4_44817</name>
</gene>
<organism evidence="2">
    <name type="scientific">marine sediment metagenome</name>
    <dbReference type="NCBI Taxonomy" id="412755"/>
    <lineage>
        <taxon>unclassified sequences</taxon>
        <taxon>metagenomes</taxon>
        <taxon>ecological metagenomes</taxon>
    </lineage>
</organism>
<dbReference type="GO" id="GO:0051536">
    <property type="term" value="F:iron-sulfur cluster binding"/>
    <property type="evidence" value="ECO:0007669"/>
    <property type="project" value="InterPro"/>
</dbReference>
<dbReference type="InterPro" id="IPR013984">
    <property type="entry name" value="Ald_Fedxn_OxRdtase_dom2"/>
</dbReference>
<accession>X1CMJ8</accession>
<dbReference type="GO" id="GO:0009055">
    <property type="term" value="F:electron transfer activity"/>
    <property type="evidence" value="ECO:0007669"/>
    <property type="project" value="InterPro"/>
</dbReference>